<proteinExistence type="predicted"/>
<dbReference type="Proteomes" id="UP000018747">
    <property type="component" value="Unassembled WGS sequence"/>
</dbReference>
<sequence length="51" mass="6221">MFLLDARFFFKLIQSVLIVNQIFIPWNSDNSKNNFYFPRQFESTNRIILFS</sequence>
<comment type="caution">
    <text evidence="1">The sequence shown here is derived from an EMBL/GenBank/DDBJ whole genome shotgun (WGS) entry which is preliminary data.</text>
</comment>
<gene>
    <name evidence="1" type="ORF">LEP1GSC062_0887</name>
</gene>
<evidence type="ECO:0000313" key="2">
    <source>
        <dbReference type="Proteomes" id="UP000018747"/>
    </source>
</evidence>
<organism evidence="1 2">
    <name type="scientific">Leptospira alexanderi serovar Manhao 3 str. L 60</name>
    <dbReference type="NCBI Taxonomy" id="1049759"/>
    <lineage>
        <taxon>Bacteria</taxon>
        <taxon>Pseudomonadati</taxon>
        <taxon>Spirochaetota</taxon>
        <taxon>Spirochaetia</taxon>
        <taxon>Leptospirales</taxon>
        <taxon>Leptospiraceae</taxon>
        <taxon>Leptospira</taxon>
    </lineage>
</organism>
<reference evidence="1" key="1">
    <citation type="submission" date="2013-05" db="EMBL/GenBank/DDBJ databases">
        <authorList>
            <person name="Harkins D.M."/>
            <person name="Durkin A.S."/>
            <person name="Brinkac L.M."/>
            <person name="Haft D.H."/>
            <person name="Selengut J.D."/>
            <person name="Sanka R."/>
            <person name="DePew J."/>
            <person name="Purushe J."/>
            <person name="Hartskeerl R.A."/>
            <person name="Ahmed A."/>
            <person name="van der Linden H."/>
            <person name="Goris M.G.A."/>
            <person name="Vinetz J.M."/>
            <person name="Sutton G.G."/>
            <person name="Nierman W.C."/>
            <person name="Fouts D.E."/>
        </authorList>
    </citation>
    <scope>NUCLEOTIDE SEQUENCE [LARGE SCALE GENOMIC DNA]</scope>
    <source>
        <strain evidence="1">L 60</strain>
    </source>
</reference>
<keyword evidence="2" id="KW-1185">Reference proteome</keyword>
<dbReference type="AlphaFoldDB" id="V6IFJ7"/>
<dbReference type="EMBL" id="AHMT02000018">
    <property type="protein sequence ID" value="EQA63443.1"/>
    <property type="molecule type" value="Genomic_DNA"/>
</dbReference>
<evidence type="ECO:0000313" key="1">
    <source>
        <dbReference type="EMBL" id="EQA63443.1"/>
    </source>
</evidence>
<name>V6IFJ7_9LEPT</name>
<protein>
    <submittedName>
        <fullName evidence="1">Uncharacterized protein</fullName>
    </submittedName>
</protein>
<accession>V6IFJ7</accession>